<proteinExistence type="predicted"/>
<gene>
    <name evidence="3" type="ORF">GCM10008013_12270</name>
</gene>
<dbReference type="Proteomes" id="UP000659344">
    <property type="component" value="Unassembled WGS sequence"/>
</dbReference>
<feature type="domain" description="DUF6906" evidence="2">
    <location>
        <begin position="1"/>
        <end position="48"/>
    </location>
</feature>
<evidence type="ECO:0000313" key="3">
    <source>
        <dbReference type="EMBL" id="GGH17107.1"/>
    </source>
</evidence>
<reference evidence="4" key="1">
    <citation type="journal article" date="2019" name="Int. J. Syst. Evol. Microbiol.">
        <title>The Global Catalogue of Microorganisms (GCM) 10K type strain sequencing project: providing services to taxonomists for standard genome sequencing and annotation.</title>
        <authorList>
            <consortium name="The Broad Institute Genomics Platform"/>
            <consortium name="The Broad Institute Genome Sequencing Center for Infectious Disease"/>
            <person name="Wu L."/>
            <person name="Ma J."/>
        </authorList>
    </citation>
    <scope>NUCLEOTIDE SEQUENCE [LARGE SCALE GENOMIC DNA]</scope>
    <source>
        <strain evidence="4">CGMCC 1.12769</strain>
    </source>
</reference>
<dbReference type="Pfam" id="PF21847">
    <property type="entry name" value="DUF6906"/>
    <property type="match status" value="1"/>
</dbReference>
<dbReference type="InterPro" id="IPR054201">
    <property type="entry name" value="DUF6906"/>
</dbReference>
<protein>
    <recommendedName>
        <fullName evidence="2">DUF6906 domain-containing protein</fullName>
    </recommendedName>
</protein>
<feature type="compositionally biased region" description="Basic residues" evidence="1">
    <location>
        <begin position="1"/>
        <end position="10"/>
    </location>
</feature>
<feature type="region of interest" description="Disordered" evidence="1">
    <location>
        <begin position="1"/>
        <end position="22"/>
    </location>
</feature>
<dbReference type="RefSeq" id="WP_188536812.1">
    <property type="nucleotide sequence ID" value="NZ_BMFT01000001.1"/>
</dbReference>
<sequence>MKQLKKPTRKQKSEISRQKLKPNSWFVERDDGQLMVIVSKEKGQVRRLRWGA</sequence>
<evidence type="ECO:0000259" key="2">
    <source>
        <dbReference type="Pfam" id="PF21847"/>
    </source>
</evidence>
<organism evidence="3 4">
    <name type="scientific">Paenibacillus segetis</name>
    <dbReference type="NCBI Taxonomy" id="1325360"/>
    <lineage>
        <taxon>Bacteria</taxon>
        <taxon>Bacillati</taxon>
        <taxon>Bacillota</taxon>
        <taxon>Bacilli</taxon>
        <taxon>Bacillales</taxon>
        <taxon>Paenibacillaceae</taxon>
        <taxon>Paenibacillus</taxon>
    </lineage>
</organism>
<keyword evidence="4" id="KW-1185">Reference proteome</keyword>
<evidence type="ECO:0000256" key="1">
    <source>
        <dbReference type="SAM" id="MobiDB-lite"/>
    </source>
</evidence>
<dbReference type="EMBL" id="BMFT01000001">
    <property type="protein sequence ID" value="GGH17107.1"/>
    <property type="molecule type" value="Genomic_DNA"/>
</dbReference>
<comment type="caution">
    <text evidence="3">The sequence shown here is derived from an EMBL/GenBank/DDBJ whole genome shotgun (WGS) entry which is preliminary data.</text>
</comment>
<evidence type="ECO:0000313" key="4">
    <source>
        <dbReference type="Proteomes" id="UP000659344"/>
    </source>
</evidence>
<accession>A0ABQ1YA80</accession>
<name>A0ABQ1YA80_9BACL</name>